<organism evidence="8 9">
    <name type="scientific">Acetobacter estunensis</name>
    <dbReference type="NCBI Taxonomy" id="104097"/>
    <lineage>
        <taxon>Bacteria</taxon>
        <taxon>Pseudomonadati</taxon>
        <taxon>Pseudomonadota</taxon>
        <taxon>Alphaproteobacteria</taxon>
        <taxon>Acetobacterales</taxon>
        <taxon>Acetobacteraceae</taxon>
        <taxon>Acetobacter</taxon>
    </lineage>
</organism>
<evidence type="ECO:0000256" key="5">
    <source>
        <dbReference type="HAMAP-Rule" id="MF_02126"/>
    </source>
</evidence>
<feature type="binding site" evidence="5">
    <location>
        <position position="149"/>
    </location>
    <ligand>
        <name>S-adenosyl-L-methionine</name>
        <dbReference type="ChEBI" id="CHEBI:59789"/>
    </ligand>
</feature>
<dbReference type="Pfam" id="PF17827">
    <property type="entry name" value="PrmC_N"/>
    <property type="match status" value="1"/>
</dbReference>
<accession>A0A967EIX3</accession>
<comment type="caution">
    <text evidence="8">The sequence shown here is derived from an EMBL/GenBank/DDBJ whole genome shotgun (WGS) entry which is preliminary data.</text>
</comment>
<dbReference type="GO" id="GO:0003676">
    <property type="term" value="F:nucleic acid binding"/>
    <property type="evidence" value="ECO:0007669"/>
    <property type="project" value="InterPro"/>
</dbReference>
<dbReference type="NCBIfam" id="TIGR00536">
    <property type="entry name" value="hemK_fam"/>
    <property type="match status" value="1"/>
</dbReference>
<dbReference type="InterPro" id="IPR007848">
    <property type="entry name" value="Small_mtfrase_dom"/>
</dbReference>
<dbReference type="InterPro" id="IPR029063">
    <property type="entry name" value="SAM-dependent_MTases_sf"/>
</dbReference>
<reference evidence="8" key="1">
    <citation type="submission" date="2019-11" db="EMBL/GenBank/DDBJ databases">
        <title>Description of new Acetobacter species.</title>
        <authorList>
            <person name="Cleenwerck I."/>
            <person name="Sombolestani A.S."/>
        </authorList>
    </citation>
    <scope>NUCLEOTIDE SEQUENCE</scope>
    <source>
        <strain evidence="8">LMG 1626</strain>
    </source>
</reference>
<dbReference type="InterPro" id="IPR002052">
    <property type="entry name" value="DNA_methylase_N6_adenine_CS"/>
</dbReference>
<feature type="binding site" evidence="5">
    <location>
        <position position="193"/>
    </location>
    <ligand>
        <name>S-adenosyl-L-methionine</name>
        <dbReference type="ChEBI" id="CHEBI:59789"/>
    </ligand>
</feature>
<dbReference type="PROSITE" id="PS00092">
    <property type="entry name" value="N6_MTASE"/>
    <property type="match status" value="1"/>
</dbReference>
<dbReference type="Pfam" id="PF05175">
    <property type="entry name" value="MTS"/>
    <property type="match status" value="1"/>
</dbReference>
<evidence type="ECO:0000256" key="4">
    <source>
        <dbReference type="ARBA" id="ARBA00048391"/>
    </source>
</evidence>
<dbReference type="PANTHER" id="PTHR18895">
    <property type="entry name" value="HEMK METHYLTRANSFERASE"/>
    <property type="match status" value="1"/>
</dbReference>
<name>A0A967EIX3_9PROT</name>
<feature type="domain" description="Methyltransferase small" evidence="6">
    <location>
        <begin position="109"/>
        <end position="201"/>
    </location>
</feature>
<feature type="binding site" evidence="5">
    <location>
        <begin position="126"/>
        <end position="130"/>
    </location>
    <ligand>
        <name>S-adenosyl-L-methionine</name>
        <dbReference type="ChEBI" id="CHEBI:59789"/>
    </ligand>
</feature>
<keyword evidence="3 5" id="KW-0949">S-adenosyl-L-methionine</keyword>
<keyword evidence="1 5" id="KW-0489">Methyltransferase</keyword>
<dbReference type="PANTHER" id="PTHR18895:SF74">
    <property type="entry name" value="MTRF1L RELEASE FACTOR GLUTAMINE METHYLTRANSFERASE"/>
    <property type="match status" value="1"/>
</dbReference>
<dbReference type="GO" id="GO:0032259">
    <property type="term" value="P:methylation"/>
    <property type="evidence" value="ECO:0007669"/>
    <property type="project" value="UniProtKB-KW"/>
</dbReference>
<dbReference type="SUPFAM" id="SSF53335">
    <property type="entry name" value="S-adenosyl-L-methionine-dependent methyltransferases"/>
    <property type="match status" value="1"/>
</dbReference>
<gene>
    <name evidence="5 8" type="primary">prmC</name>
    <name evidence="8" type="ORF">GOB87_08570</name>
</gene>
<comment type="function">
    <text evidence="5">Methylates the class 1 translation termination release factors RF1/PrfA and RF2/PrfB on the glutamine residue of the universally conserved GGQ motif.</text>
</comment>
<evidence type="ECO:0000256" key="2">
    <source>
        <dbReference type="ARBA" id="ARBA00022679"/>
    </source>
</evidence>
<feature type="binding site" evidence="5">
    <location>
        <begin position="193"/>
        <end position="196"/>
    </location>
    <ligand>
        <name>substrate</name>
    </ligand>
</feature>
<dbReference type="HAMAP" id="MF_02126">
    <property type="entry name" value="RF_methyltr_PrmC"/>
    <property type="match status" value="1"/>
</dbReference>
<dbReference type="InterPro" id="IPR004556">
    <property type="entry name" value="HemK-like"/>
</dbReference>
<evidence type="ECO:0000259" key="7">
    <source>
        <dbReference type="Pfam" id="PF17827"/>
    </source>
</evidence>
<dbReference type="InterPro" id="IPR050320">
    <property type="entry name" value="N5-glutamine_MTase"/>
</dbReference>
<evidence type="ECO:0000256" key="1">
    <source>
        <dbReference type="ARBA" id="ARBA00022603"/>
    </source>
</evidence>
<evidence type="ECO:0000313" key="9">
    <source>
        <dbReference type="Proteomes" id="UP000597459"/>
    </source>
</evidence>
<comment type="catalytic activity">
    <reaction evidence="4 5">
        <text>L-glutaminyl-[peptide chain release factor] + S-adenosyl-L-methionine = N(5)-methyl-L-glutaminyl-[peptide chain release factor] + S-adenosyl-L-homocysteine + H(+)</text>
        <dbReference type="Rhea" id="RHEA:42896"/>
        <dbReference type="Rhea" id="RHEA-COMP:10271"/>
        <dbReference type="Rhea" id="RHEA-COMP:10272"/>
        <dbReference type="ChEBI" id="CHEBI:15378"/>
        <dbReference type="ChEBI" id="CHEBI:30011"/>
        <dbReference type="ChEBI" id="CHEBI:57856"/>
        <dbReference type="ChEBI" id="CHEBI:59789"/>
        <dbReference type="ChEBI" id="CHEBI:61891"/>
        <dbReference type="EC" id="2.1.1.297"/>
    </reaction>
</comment>
<evidence type="ECO:0000259" key="6">
    <source>
        <dbReference type="Pfam" id="PF05175"/>
    </source>
</evidence>
<dbReference type="NCBIfam" id="TIGR03534">
    <property type="entry name" value="RF_mod_PrmC"/>
    <property type="match status" value="1"/>
</dbReference>
<proteinExistence type="inferred from homology"/>
<dbReference type="EMBL" id="WOTH01000014">
    <property type="protein sequence ID" value="NHO54009.1"/>
    <property type="molecule type" value="Genomic_DNA"/>
</dbReference>
<dbReference type="InterPro" id="IPR040758">
    <property type="entry name" value="PrmC_N"/>
</dbReference>
<dbReference type="Gene3D" id="1.10.8.10">
    <property type="entry name" value="DNA helicase RuvA subunit, C-terminal domain"/>
    <property type="match status" value="1"/>
</dbReference>
<dbReference type="Proteomes" id="UP000597459">
    <property type="component" value="Unassembled WGS sequence"/>
</dbReference>
<dbReference type="EC" id="2.1.1.297" evidence="5"/>
<dbReference type="AlphaFoldDB" id="A0A967EIX3"/>
<dbReference type="Gene3D" id="3.40.50.150">
    <property type="entry name" value="Vaccinia Virus protein VP39"/>
    <property type="match status" value="1"/>
</dbReference>
<keyword evidence="9" id="KW-1185">Reference proteome</keyword>
<dbReference type="InterPro" id="IPR019874">
    <property type="entry name" value="RF_methyltr_PrmC"/>
</dbReference>
<keyword evidence="2 5" id="KW-0808">Transferase</keyword>
<protein>
    <recommendedName>
        <fullName evidence="5">Release factor glutamine methyltransferase</fullName>
        <shortName evidence="5">RF MTase</shortName>
        <ecNumber evidence="5">2.1.1.297</ecNumber>
    </recommendedName>
    <alternativeName>
        <fullName evidence="5">N5-glutamine methyltransferase PrmC</fullName>
    </alternativeName>
    <alternativeName>
        <fullName evidence="5">Protein-(glutamine-N5) MTase PrmC</fullName>
    </alternativeName>
    <alternativeName>
        <fullName evidence="5">Protein-glutamine N-methyltransferase PrmC</fullName>
    </alternativeName>
</protein>
<dbReference type="GO" id="GO:0102559">
    <property type="term" value="F:peptide chain release factor N(5)-glutamine methyltransferase activity"/>
    <property type="evidence" value="ECO:0007669"/>
    <property type="project" value="UniProtKB-EC"/>
</dbReference>
<comment type="similarity">
    <text evidence="5">Belongs to the protein N5-glutamine methyltransferase family. PrmC subfamily.</text>
</comment>
<evidence type="ECO:0000313" key="8">
    <source>
        <dbReference type="EMBL" id="NHO54009.1"/>
    </source>
</evidence>
<feature type="binding site" evidence="5">
    <location>
        <position position="178"/>
    </location>
    <ligand>
        <name>S-adenosyl-L-methionine</name>
        <dbReference type="ChEBI" id="CHEBI:59789"/>
    </ligand>
</feature>
<feature type="domain" description="Release factor glutamine methyltransferase N-terminal" evidence="7">
    <location>
        <begin position="10"/>
        <end position="80"/>
    </location>
</feature>
<sequence>MGKAALTVGEAIAAATTRLAVKAIEQPRREARLLFDLASGHDVPWQLAHGGDTVSDNAAFAYDALVARRAAGEPMAHLSGRQGFWTLDLEVSADTLVPRGDTETLIEALLDHRPDREAAYTFLDLGTGTGCLLLAALSEYTAAFGIGADRVPEAALLAARNARTTGLGQRAAFMVSHWDAAVEEGRFDVILSNPPYIPSDDISGLMVEVAAHEPVSALDGGADGLREYRYLIPALRRLLVPGGLAVIEIGIGQHEDVARLARAADLKVLDIRADLGRIPRAVVLEAPTA</sequence>
<evidence type="ECO:0000256" key="3">
    <source>
        <dbReference type="ARBA" id="ARBA00022691"/>
    </source>
</evidence>